<comment type="similarity">
    <text evidence="1">Belongs to the C/M/P thioester hydrolase family.</text>
</comment>
<dbReference type="Gene3D" id="2.40.160.210">
    <property type="entry name" value="Acyl-CoA thioesterase, double hotdog domain"/>
    <property type="match status" value="1"/>
</dbReference>
<dbReference type="InterPro" id="IPR003703">
    <property type="entry name" value="Acyl_CoA_thio"/>
</dbReference>
<dbReference type="GO" id="GO:0009062">
    <property type="term" value="P:fatty acid catabolic process"/>
    <property type="evidence" value="ECO:0007669"/>
    <property type="project" value="TreeGrafter"/>
</dbReference>
<dbReference type="OrthoDB" id="68328at2759"/>
<keyword evidence="2" id="KW-0378">Hydrolase</keyword>
<feature type="domain" description="Acyl-CoA thioesterase-like N-terminal HotDog" evidence="3">
    <location>
        <begin position="83"/>
        <end position="159"/>
    </location>
</feature>
<name>A0A183IZ59_9BILA</name>
<keyword evidence="5" id="KW-1185">Reference proteome</keyword>
<gene>
    <name evidence="4" type="ORF">SBAD_LOCUS8907</name>
</gene>
<dbReference type="WBParaSite" id="SBAD_0000922801-mRNA-1">
    <property type="protein sequence ID" value="SBAD_0000922801-mRNA-1"/>
    <property type="gene ID" value="SBAD_0000922801"/>
</dbReference>
<dbReference type="InterPro" id="IPR049449">
    <property type="entry name" value="TesB_ACOT8-like_N"/>
</dbReference>
<evidence type="ECO:0000259" key="3">
    <source>
        <dbReference type="Pfam" id="PF13622"/>
    </source>
</evidence>
<dbReference type="GO" id="GO:0006637">
    <property type="term" value="P:acyl-CoA metabolic process"/>
    <property type="evidence" value="ECO:0007669"/>
    <property type="project" value="InterPro"/>
</dbReference>
<protein>
    <submittedName>
        <fullName evidence="6">Acyl-coenzyme A thioesterase 8</fullName>
    </submittedName>
</protein>
<evidence type="ECO:0000256" key="1">
    <source>
        <dbReference type="ARBA" id="ARBA00006538"/>
    </source>
</evidence>
<accession>A0A183IZ59</accession>
<proteinExistence type="inferred from homology"/>
<evidence type="ECO:0000313" key="6">
    <source>
        <dbReference type="WBParaSite" id="SBAD_0000922801-mRNA-1"/>
    </source>
</evidence>
<reference evidence="4 5" key="2">
    <citation type="submission" date="2018-11" db="EMBL/GenBank/DDBJ databases">
        <authorList>
            <consortium name="Pathogen Informatics"/>
        </authorList>
    </citation>
    <scope>NUCLEOTIDE SEQUENCE [LARGE SCALE GENOMIC DNA]</scope>
</reference>
<evidence type="ECO:0000256" key="2">
    <source>
        <dbReference type="ARBA" id="ARBA00022801"/>
    </source>
</evidence>
<dbReference type="AlphaFoldDB" id="A0A183IZ59"/>
<organism evidence="6">
    <name type="scientific">Soboliphyme baturini</name>
    <dbReference type="NCBI Taxonomy" id="241478"/>
    <lineage>
        <taxon>Eukaryota</taxon>
        <taxon>Metazoa</taxon>
        <taxon>Ecdysozoa</taxon>
        <taxon>Nematoda</taxon>
        <taxon>Enoplea</taxon>
        <taxon>Dorylaimia</taxon>
        <taxon>Dioctophymatida</taxon>
        <taxon>Dioctophymatoidea</taxon>
        <taxon>Soboliphymatidae</taxon>
        <taxon>Soboliphyme</taxon>
    </lineage>
</organism>
<dbReference type="InterPro" id="IPR042171">
    <property type="entry name" value="Acyl-CoA_hotdog"/>
</dbReference>
<reference evidence="6" key="1">
    <citation type="submission" date="2016-06" db="UniProtKB">
        <authorList>
            <consortium name="WormBaseParasite"/>
        </authorList>
    </citation>
    <scope>IDENTIFICATION</scope>
</reference>
<dbReference type="PANTHER" id="PTHR11066:SF34">
    <property type="entry name" value="ACYL-COENZYME A THIOESTERASE 8"/>
    <property type="match status" value="1"/>
</dbReference>
<evidence type="ECO:0000313" key="5">
    <source>
        <dbReference type="Proteomes" id="UP000270296"/>
    </source>
</evidence>
<sequence>MGDKMAAAQGVREEQKFAYRSTFLTTSPTSIGICLKLKSADFCRTSDFDTRLGMLEALSDASTSTARKEMRSVEIPQVEECNRVYGGQLLAHSIFVATETVPDTQHINGLQSYFVSEGDIHKRTFYHVEKSFCGNSFSCRTVNALQDDKCIFSAEISFHKTEPDGIKYESSMTKVVRPEMCGLIDETMLSSRCPVNRSWINYYLQPLRVLFDFRVVGDQRQSVYASDRRCFLWLKSAAGVDERFSHGSTLMVMLTYAGLHAAAIELCSKQNLQVEKSTTLDYCSWLHCRDIKFDDWILLECDSDGQSNSLLVQGKVWSRSGSLITSCAQQVVLQTQVLFKEQMSYADCLIP</sequence>
<evidence type="ECO:0000313" key="4">
    <source>
        <dbReference type="EMBL" id="VDP20044.1"/>
    </source>
</evidence>
<dbReference type="CDD" id="cd03445">
    <property type="entry name" value="Thioesterase_II_repeat2"/>
    <property type="match status" value="1"/>
</dbReference>
<dbReference type="Pfam" id="PF13622">
    <property type="entry name" value="4HBT_3"/>
    <property type="match status" value="1"/>
</dbReference>
<dbReference type="EMBL" id="UZAM01012100">
    <property type="protein sequence ID" value="VDP20044.1"/>
    <property type="molecule type" value="Genomic_DNA"/>
</dbReference>
<dbReference type="InterPro" id="IPR029069">
    <property type="entry name" value="HotDog_dom_sf"/>
</dbReference>
<dbReference type="SUPFAM" id="SSF54637">
    <property type="entry name" value="Thioesterase/thiol ester dehydrase-isomerase"/>
    <property type="match status" value="2"/>
</dbReference>
<dbReference type="PANTHER" id="PTHR11066">
    <property type="entry name" value="ACYL-COA THIOESTERASE"/>
    <property type="match status" value="1"/>
</dbReference>
<dbReference type="GO" id="GO:0005782">
    <property type="term" value="C:peroxisomal matrix"/>
    <property type="evidence" value="ECO:0007669"/>
    <property type="project" value="TreeGrafter"/>
</dbReference>
<dbReference type="Proteomes" id="UP000270296">
    <property type="component" value="Unassembled WGS sequence"/>
</dbReference>
<dbReference type="GO" id="GO:0047617">
    <property type="term" value="F:fatty acyl-CoA hydrolase activity"/>
    <property type="evidence" value="ECO:0007669"/>
    <property type="project" value="InterPro"/>
</dbReference>